<proteinExistence type="predicted"/>
<accession>A0A9E8MV96</accession>
<evidence type="ECO:0000313" key="3">
    <source>
        <dbReference type="EMBL" id="WAC01257.1"/>
    </source>
</evidence>
<dbReference type="PROSITE" id="PS50846">
    <property type="entry name" value="HMA_2"/>
    <property type="match status" value="1"/>
</dbReference>
<dbReference type="InterPro" id="IPR036163">
    <property type="entry name" value="HMA_dom_sf"/>
</dbReference>
<keyword evidence="1" id="KW-0479">Metal-binding</keyword>
<evidence type="ECO:0000259" key="2">
    <source>
        <dbReference type="PROSITE" id="PS50846"/>
    </source>
</evidence>
<dbReference type="Gene3D" id="3.30.70.100">
    <property type="match status" value="1"/>
</dbReference>
<dbReference type="RefSeq" id="WP_267675872.1">
    <property type="nucleotide sequence ID" value="NZ_CP113088.1"/>
</dbReference>
<dbReference type="InterPro" id="IPR006121">
    <property type="entry name" value="HMA_dom"/>
</dbReference>
<dbReference type="KEGG" id="lnu:N7U66_14195"/>
<gene>
    <name evidence="3" type="ORF">N7U66_14195</name>
</gene>
<name>A0A9E8MV96_9FLAO</name>
<dbReference type="GO" id="GO:0046872">
    <property type="term" value="F:metal ion binding"/>
    <property type="evidence" value="ECO:0007669"/>
    <property type="project" value="UniProtKB-KW"/>
</dbReference>
<keyword evidence="4" id="KW-1185">Reference proteome</keyword>
<dbReference type="Proteomes" id="UP001164705">
    <property type="component" value="Chromosome"/>
</dbReference>
<evidence type="ECO:0000313" key="4">
    <source>
        <dbReference type="Proteomes" id="UP001164705"/>
    </source>
</evidence>
<dbReference type="AlphaFoldDB" id="A0A9E8MV96"/>
<reference evidence="3" key="1">
    <citation type="submission" date="2022-11" db="EMBL/GenBank/DDBJ databases">
        <title>Lacinutrix neustonica HL-RS19T sp. nov., isolated from the surface microlayer sample of brackish Lake Shihwa.</title>
        <authorList>
            <person name="Choi J.Y."/>
            <person name="Hwang C.Y."/>
        </authorList>
    </citation>
    <scope>NUCLEOTIDE SEQUENCE</scope>
    <source>
        <strain evidence="3">HL-RS19</strain>
    </source>
</reference>
<dbReference type="EMBL" id="CP113088">
    <property type="protein sequence ID" value="WAC01257.1"/>
    <property type="molecule type" value="Genomic_DNA"/>
</dbReference>
<sequence>MTVETAVEETESTVDANATYAKAEFKIEGMTCAMGCAKTIENKMAKMEGVKSAKVDFDRELAMVEYDEAKVTPASLEGTVTSVADTYKVKDMKTVEMFSTVTSCTMACCEGKTDAEKAACTMDCCKNKSEGEKMACKADCKKDCCKNKTEAEKVACAKDCKKACCAKEVKA</sequence>
<dbReference type="CDD" id="cd00371">
    <property type="entry name" value="HMA"/>
    <property type="match status" value="1"/>
</dbReference>
<feature type="domain" description="HMA" evidence="2">
    <location>
        <begin position="21"/>
        <end position="88"/>
    </location>
</feature>
<dbReference type="Pfam" id="PF00403">
    <property type="entry name" value="HMA"/>
    <property type="match status" value="1"/>
</dbReference>
<dbReference type="FunFam" id="3.30.70.100:FF:000001">
    <property type="entry name" value="ATPase copper transporting beta"/>
    <property type="match status" value="1"/>
</dbReference>
<dbReference type="SUPFAM" id="SSF55008">
    <property type="entry name" value="HMA, heavy metal-associated domain"/>
    <property type="match status" value="1"/>
</dbReference>
<organism evidence="3 4">
    <name type="scientific">Lacinutrix neustonica</name>
    <dbReference type="NCBI Taxonomy" id="2980107"/>
    <lineage>
        <taxon>Bacteria</taxon>
        <taxon>Pseudomonadati</taxon>
        <taxon>Bacteroidota</taxon>
        <taxon>Flavobacteriia</taxon>
        <taxon>Flavobacteriales</taxon>
        <taxon>Flavobacteriaceae</taxon>
        <taxon>Lacinutrix</taxon>
    </lineage>
</organism>
<protein>
    <submittedName>
        <fullName evidence="3">Heavy metal-associated domain-containing protein</fullName>
    </submittedName>
</protein>
<evidence type="ECO:0000256" key="1">
    <source>
        <dbReference type="ARBA" id="ARBA00022723"/>
    </source>
</evidence>